<dbReference type="PANTHER" id="PTHR35007:SF3">
    <property type="entry name" value="POSSIBLE CONSERVED ALANINE RICH MEMBRANE PROTEIN"/>
    <property type="match status" value="1"/>
</dbReference>
<evidence type="ECO:0000256" key="1">
    <source>
        <dbReference type="ARBA" id="ARBA00004651"/>
    </source>
</evidence>
<evidence type="ECO:0000256" key="3">
    <source>
        <dbReference type="ARBA" id="ARBA00022692"/>
    </source>
</evidence>
<keyword evidence="3 6" id="KW-0812">Transmembrane</keyword>
<feature type="transmembrane region" description="Helical" evidence="6">
    <location>
        <begin position="12"/>
        <end position="31"/>
    </location>
</feature>
<evidence type="ECO:0000256" key="5">
    <source>
        <dbReference type="ARBA" id="ARBA00023136"/>
    </source>
</evidence>
<keyword evidence="2" id="KW-1003">Cell membrane</keyword>
<feature type="transmembrane region" description="Helical" evidence="6">
    <location>
        <begin position="223"/>
        <end position="243"/>
    </location>
</feature>
<dbReference type="Proteomes" id="UP000676079">
    <property type="component" value="Chromosome"/>
</dbReference>
<feature type="transmembrane region" description="Helical" evidence="6">
    <location>
        <begin position="249"/>
        <end position="270"/>
    </location>
</feature>
<keyword evidence="4 6" id="KW-1133">Transmembrane helix</keyword>
<protein>
    <submittedName>
        <fullName evidence="8">Type II secretion system F family protein</fullName>
    </submittedName>
</protein>
<evidence type="ECO:0000313" key="9">
    <source>
        <dbReference type="Proteomes" id="UP000676079"/>
    </source>
</evidence>
<dbReference type="EMBL" id="CP074133">
    <property type="protein sequence ID" value="QUX22504.1"/>
    <property type="molecule type" value="Genomic_DNA"/>
</dbReference>
<gene>
    <name evidence="8" type="ORF">KGD84_30040</name>
</gene>
<name>A0ABX8BJT3_9ACTN</name>
<dbReference type="InterPro" id="IPR018076">
    <property type="entry name" value="T2SS_GspF_dom"/>
</dbReference>
<reference evidence="8 9" key="1">
    <citation type="submission" date="2021-05" db="EMBL/GenBank/DDBJ databases">
        <title>Direct Submission.</title>
        <authorList>
            <person name="Li K."/>
            <person name="Gao J."/>
        </authorList>
    </citation>
    <scope>NUCLEOTIDE SEQUENCE [LARGE SCALE GENOMIC DNA]</scope>
    <source>
        <strain evidence="8 9">Mg02</strain>
    </source>
</reference>
<evidence type="ECO:0000259" key="7">
    <source>
        <dbReference type="Pfam" id="PF00482"/>
    </source>
</evidence>
<evidence type="ECO:0000256" key="4">
    <source>
        <dbReference type="ARBA" id="ARBA00022989"/>
    </source>
</evidence>
<evidence type="ECO:0000256" key="6">
    <source>
        <dbReference type="SAM" id="Phobius"/>
    </source>
</evidence>
<sequence length="292" mass="29773">MPLWWDWETGVLAVGGGLIGAGVLCAVRGLVTGGSSTPVRRLLPSVGISRELCVRVAAAAAAGVVIGLVTGWPVGAVLAAAAGWWLPSLLGADTEARRQADLAEALATWAEQLRDMLTGAAGLHQAVAATVPAAPAVIGKQVRAFEARLRSGQPVERAAAEFAHEVDCDLADLVSITLAMGASQYGGDVAGALSRLAKTARERAVTVARVSASRARVRSSVRIIAGATLLMVVGTAVFQPAVLEPLGTPIGQLVLALTGAIWAASFAWMARLAAPPAVVRPFTLVTADGGGR</sequence>
<keyword evidence="5 6" id="KW-0472">Membrane</keyword>
<dbReference type="RefSeq" id="WP_220563720.1">
    <property type="nucleotide sequence ID" value="NZ_CP074133.1"/>
</dbReference>
<dbReference type="PANTHER" id="PTHR35007">
    <property type="entry name" value="INTEGRAL MEMBRANE PROTEIN-RELATED"/>
    <property type="match status" value="1"/>
</dbReference>
<accession>A0ABX8BJT3</accession>
<proteinExistence type="predicted"/>
<feature type="domain" description="Type II secretion system protein GspF" evidence="7">
    <location>
        <begin position="109"/>
        <end position="233"/>
    </location>
</feature>
<evidence type="ECO:0000256" key="2">
    <source>
        <dbReference type="ARBA" id="ARBA00022475"/>
    </source>
</evidence>
<keyword evidence="9" id="KW-1185">Reference proteome</keyword>
<dbReference type="Pfam" id="PF00482">
    <property type="entry name" value="T2SSF"/>
    <property type="match status" value="1"/>
</dbReference>
<evidence type="ECO:0000313" key="8">
    <source>
        <dbReference type="EMBL" id="QUX22504.1"/>
    </source>
</evidence>
<comment type="subcellular location">
    <subcellularLocation>
        <location evidence="1">Cell membrane</location>
        <topology evidence="1">Multi-pass membrane protein</topology>
    </subcellularLocation>
</comment>
<feature type="transmembrane region" description="Helical" evidence="6">
    <location>
        <begin position="75"/>
        <end position="92"/>
    </location>
</feature>
<organism evidence="8 9">
    <name type="scientific">Nocardiopsis changdeensis</name>
    <dbReference type="NCBI Taxonomy" id="2831969"/>
    <lineage>
        <taxon>Bacteria</taxon>
        <taxon>Bacillati</taxon>
        <taxon>Actinomycetota</taxon>
        <taxon>Actinomycetes</taxon>
        <taxon>Streptosporangiales</taxon>
        <taxon>Nocardiopsidaceae</taxon>
        <taxon>Nocardiopsis</taxon>
    </lineage>
</organism>